<proteinExistence type="predicted"/>
<reference evidence="2" key="1">
    <citation type="submission" date="2023-07" db="EMBL/GenBank/DDBJ databases">
        <title>Shewanella mangrovi sp. nov., an acetaldehyde- degrading bacterium isolated from mangrove sediment.</title>
        <authorList>
            <person name="Liu Y."/>
        </authorList>
    </citation>
    <scope>NUCLEOTIDE SEQUENCE [LARGE SCALE GENOMIC DNA]</scope>
    <source>
        <strain evidence="2">C32</strain>
    </source>
</reference>
<keyword evidence="2" id="KW-1185">Reference proteome</keyword>
<dbReference type="EMBL" id="JAKOGG010000007">
    <property type="protein sequence ID" value="MCS4557183.1"/>
    <property type="molecule type" value="Genomic_DNA"/>
</dbReference>
<dbReference type="Pfam" id="PF13642">
    <property type="entry name" value="DUF4144"/>
    <property type="match status" value="1"/>
</dbReference>
<protein>
    <submittedName>
        <fullName evidence="1">DUF4144 domain-containing protein</fullName>
    </submittedName>
</protein>
<dbReference type="InterPro" id="IPR025284">
    <property type="entry name" value="DUF4144"/>
</dbReference>
<dbReference type="RefSeq" id="WP_238896690.1">
    <property type="nucleotide sequence ID" value="NZ_JAKOGG010000007.1"/>
</dbReference>
<dbReference type="Proteomes" id="UP001201549">
    <property type="component" value="Unassembled WGS sequence"/>
</dbReference>
<sequence length="111" mass="12602">MQRSELDGICWPALWLAAQADELVVITDDADLVALTGAQSSFVSPNDRLIDSQLQQWLWLHNCWQPQPEPITLTELTHHFRRHAALCNVCCLEKLTFPDFATLINALKSMD</sequence>
<organism evidence="1 2">
    <name type="scientific">Shewanella electrica</name>
    <dbReference type="NCBI Taxonomy" id="515560"/>
    <lineage>
        <taxon>Bacteria</taxon>
        <taxon>Pseudomonadati</taxon>
        <taxon>Pseudomonadota</taxon>
        <taxon>Gammaproteobacteria</taxon>
        <taxon>Alteromonadales</taxon>
        <taxon>Shewanellaceae</taxon>
        <taxon>Shewanella</taxon>
    </lineage>
</organism>
<name>A0ABT2FLN4_9GAMM</name>
<dbReference type="Gene3D" id="2.40.10.320">
    <property type="entry name" value="Uncharacterised protein PF13642 yp_926445, N-terminal domain"/>
    <property type="match status" value="1"/>
</dbReference>
<gene>
    <name evidence="1" type="ORF">L9G74_12085</name>
</gene>
<evidence type="ECO:0000313" key="2">
    <source>
        <dbReference type="Proteomes" id="UP001201549"/>
    </source>
</evidence>
<comment type="caution">
    <text evidence="1">The sequence shown here is derived from an EMBL/GenBank/DDBJ whole genome shotgun (WGS) entry which is preliminary data.</text>
</comment>
<evidence type="ECO:0000313" key="1">
    <source>
        <dbReference type="EMBL" id="MCS4557183.1"/>
    </source>
</evidence>
<accession>A0ABT2FLN4</accession>